<comment type="caution">
    <text evidence="2">The sequence shown here is derived from an EMBL/GenBank/DDBJ whole genome shotgun (WGS) entry which is preliminary data.</text>
</comment>
<dbReference type="eggNOG" id="COG3012">
    <property type="taxonomic scope" value="Bacteria"/>
</dbReference>
<sequence length="314" mass="36267">MSELDTITDFTAYLDRKSEFVRSGKLAVAESEEDLVAYYAVRINEYGDHDFTHPDERPWSEGERIAISKTFINFIQNPQYTAKKRADEISYVWDELIKKFSGHMLDGTSLVPDGHSYDLKQSETALRYMAKENRFQRRIHGQAVVGAINIGRSAEHFFFRSMIGAPGSKGNETGFFVLVFPYLDWMEDQGGYQHYRKKRAEIAVTYGEAMLLQCSHLKRMVGVSLEPPSKDRGSSEDLLQIEQRDWTPEEQREIKDACKAMGIAQNFTENQISDQEFPELEYAPDATKQRELGPNRKERRKAKAQSLKRNQKKR</sequence>
<dbReference type="AlphaFoldDB" id="A0A059FJK9"/>
<evidence type="ECO:0000313" key="3">
    <source>
        <dbReference type="Proteomes" id="UP000025171"/>
    </source>
</evidence>
<organism evidence="2 3">
    <name type="scientific">Hyphomonas johnsonii MHS-2</name>
    <dbReference type="NCBI Taxonomy" id="1280950"/>
    <lineage>
        <taxon>Bacteria</taxon>
        <taxon>Pseudomonadati</taxon>
        <taxon>Pseudomonadota</taxon>
        <taxon>Alphaproteobacteria</taxon>
        <taxon>Hyphomonadales</taxon>
        <taxon>Hyphomonadaceae</taxon>
        <taxon>Hyphomonas</taxon>
    </lineage>
</organism>
<dbReference type="EMBL" id="ARYK01000006">
    <property type="protein sequence ID" value="KCZ90797.1"/>
    <property type="molecule type" value="Genomic_DNA"/>
</dbReference>
<feature type="region of interest" description="Disordered" evidence="1">
    <location>
        <begin position="269"/>
        <end position="314"/>
    </location>
</feature>
<dbReference type="Proteomes" id="UP000025171">
    <property type="component" value="Unassembled WGS sequence"/>
</dbReference>
<keyword evidence="3" id="KW-1185">Reference proteome</keyword>
<accession>A0A059FJK9</accession>
<feature type="compositionally biased region" description="Basic and acidic residues" evidence="1">
    <location>
        <begin position="242"/>
        <end position="251"/>
    </location>
</feature>
<proteinExistence type="predicted"/>
<feature type="region of interest" description="Disordered" evidence="1">
    <location>
        <begin position="225"/>
        <end position="251"/>
    </location>
</feature>
<protein>
    <submittedName>
        <fullName evidence="2">Uncharacterized protein</fullName>
    </submittedName>
</protein>
<evidence type="ECO:0000256" key="1">
    <source>
        <dbReference type="SAM" id="MobiDB-lite"/>
    </source>
</evidence>
<evidence type="ECO:0000313" key="2">
    <source>
        <dbReference type="EMBL" id="KCZ90797.1"/>
    </source>
</evidence>
<gene>
    <name evidence="2" type="ORF">HJO_13136</name>
</gene>
<reference evidence="2 3" key="1">
    <citation type="journal article" date="2014" name="Antonie Van Leeuwenhoek">
        <title>Hyphomonas beringensis sp. nov. and Hyphomonas chukchiensis sp. nov., isolated from surface seawater of the Bering Sea and Chukchi Sea.</title>
        <authorList>
            <person name="Li C."/>
            <person name="Lai Q."/>
            <person name="Li G."/>
            <person name="Dong C."/>
            <person name="Wang J."/>
            <person name="Liao Y."/>
            <person name="Shao Z."/>
        </authorList>
    </citation>
    <scope>NUCLEOTIDE SEQUENCE [LARGE SCALE GENOMIC DNA]</scope>
    <source>
        <strain evidence="2 3">MHS-2</strain>
    </source>
</reference>
<feature type="compositionally biased region" description="Basic and acidic residues" evidence="1">
    <location>
        <begin position="287"/>
        <end position="296"/>
    </location>
</feature>
<dbReference type="PATRIC" id="fig|1280950.3.peg.2635"/>
<name>A0A059FJK9_9PROT</name>
<dbReference type="STRING" id="1280950.HJO_13136"/>